<feature type="domain" description="L,D-TPase catalytic" evidence="11">
    <location>
        <begin position="44"/>
        <end position="174"/>
    </location>
</feature>
<feature type="chain" id="PRO_5015997994" description="L,D-TPase catalytic domain-containing protein" evidence="10">
    <location>
        <begin position="31"/>
        <end position="175"/>
    </location>
</feature>
<protein>
    <recommendedName>
        <fullName evidence="11">L,D-TPase catalytic domain-containing protein</fullName>
    </recommendedName>
</protein>
<proteinExistence type="inferred from homology"/>
<dbReference type="FunFam" id="2.40.440.10:FF:000002">
    <property type="entry name" value="L,D-transpeptidase ErfK/SrfK"/>
    <property type="match status" value="1"/>
</dbReference>
<evidence type="ECO:0000256" key="7">
    <source>
        <dbReference type="ARBA" id="ARBA00022984"/>
    </source>
</evidence>
<dbReference type="PROSITE" id="PS52029">
    <property type="entry name" value="LD_TPASE"/>
    <property type="match status" value="1"/>
</dbReference>
<dbReference type="KEGG" id="mets:DK389_19955"/>
<evidence type="ECO:0000313" key="12">
    <source>
        <dbReference type="EMBL" id="AWN42354.1"/>
    </source>
</evidence>
<dbReference type="GO" id="GO:0071555">
    <property type="term" value="P:cell wall organization"/>
    <property type="evidence" value="ECO:0007669"/>
    <property type="project" value="UniProtKB-UniRule"/>
</dbReference>
<dbReference type="Gene3D" id="2.40.440.10">
    <property type="entry name" value="L,D-transpeptidase catalytic domain-like"/>
    <property type="match status" value="1"/>
</dbReference>
<dbReference type="EMBL" id="CP029550">
    <property type="protein sequence ID" value="AWN42354.1"/>
    <property type="molecule type" value="Genomic_DNA"/>
</dbReference>
<keyword evidence="10" id="KW-0732">Signal</keyword>
<gene>
    <name evidence="12" type="ORF">DK389_19955</name>
</gene>
<feature type="active site" description="Nucleophile" evidence="9">
    <location>
        <position position="150"/>
    </location>
</feature>
<evidence type="ECO:0000256" key="8">
    <source>
        <dbReference type="ARBA" id="ARBA00023316"/>
    </source>
</evidence>
<comment type="pathway">
    <text evidence="1 9">Cell wall biogenesis; peptidoglycan biosynthesis.</text>
</comment>
<keyword evidence="3" id="KW-0328">Glycosyltransferase</keyword>
<sequence length="175" mass="18489">MFGKSVWRAAAFGTLVAAAMGAGTAMPAQAREVIPFGDPMVAPGSVVISISQRRLYLVNGDGTAIRYPVAVGRPGKQWLGATQIDGKYVAPAWSPPAEVKRDNPRLPNLIAGGSPRNPMGAAAMTLAGGQYAIHGTNRPSSVGTFASYGCVRMYNQDVVDLYDRVTVGTQVYMTR</sequence>
<evidence type="ECO:0000259" key="11">
    <source>
        <dbReference type="PROSITE" id="PS52029"/>
    </source>
</evidence>
<evidence type="ECO:0000256" key="1">
    <source>
        <dbReference type="ARBA" id="ARBA00004752"/>
    </source>
</evidence>
<keyword evidence="5" id="KW-0378">Hydrolase</keyword>
<dbReference type="Proteomes" id="UP000245926">
    <property type="component" value="Chromosome"/>
</dbReference>
<dbReference type="InterPro" id="IPR038063">
    <property type="entry name" value="Transpep_catalytic_dom"/>
</dbReference>
<dbReference type="GO" id="GO:0005576">
    <property type="term" value="C:extracellular region"/>
    <property type="evidence" value="ECO:0007669"/>
    <property type="project" value="TreeGrafter"/>
</dbReference>
<evidence type="ECO:0000256" key="2">
    <source>
        <dbReference type="ARBA" id="ARBA00005992"/>
    </source>
</evidence>
<evidence type="ECO:0000256" key="3">
    <source>
        <dbReference type="ARBA" id="ARBA00022676"/>
    </source>
</evidence>
<name>A0A2U8W8A2_9HYPH</name>
<accession>A0A2U8W8A2</accession>
<dbReference type="PANTHER" id="PTHR30582:SF24">
    <property type="entry name" value="L,D-TRANSPEPTIDASE ERFK_SRFK-RELATED"/>
    <property type="match status" value="1"/>
</dbReference>
<feature type="active site" description="Proton donor/acceptor" evidence="9">
    <location>
        <position position="134"/>
    </location>
</feature>
<feature type="signal peptide" evidence="10">
    <location>
        <begin position="1"/>
        <end position="30"/>
    </location>
</feature>
<keyword evidence="13" id="KW-1185">Reference proteome</keyword>
<keyword evidence="6 9" id="KW-0133">Cell shape</keyword>
<dbReference type="InterPro" id="IPR005490">
    <property type="entry name" value="LD_TPept_cat_dom"/>
</dbReference>
<dbReference type="PANTHER" id="PTHR30582">
    <property type="entry name" value="L,D-TRANSPEPTIDASE"/>
    <property type="match status" value="1"/>
</dbReference>
<comment type="similarity">
    <text evidence="2">Belongs to the YkuD family.</text>
</comment>
<organism evidence="12 13">
    <name type="scientific">Methylobacterium durans</name>
    <dbReference type="NCBI Taxonomy" id="2202825"/>
    <lineage>
        <taxon>Bacteria</taxon>
        <taxon>Pseudomonadati</taxon>
        <taxon>Pseudomonadota</taxon>
        <taxon>Alphaproteobacteria</taxon>
        <taxon>Hyphomicrobiales</taxon>
        <taxon>Methylobacteriaceae</taxon>
        <taxon>Methylobacterium</taxon>
    </lineage>
</organism>
<dbReference type="SUPFAM" id="SSF141523">
    <property type="entry name" value="L,D-transpeptidase catalytic domain-like"/>
    <property type="match status" value="1"/>
</dbReference>
<dbReference type="GO" id="GO:0071972">
    <property type="term" value="F:peptidoglycan L,D-transpeptidase activity"/>
    <property type="evidence" value="ECO:0007669"/>
    <property type="project" value="TreeGrafter"/>
</dbReference>
<dbReference type="InterPro" id="IPR050979">
    <property type="entry name" value="LD-transpeptidase"/>
</dbReference>
<evidence type="ECO:0000256" key="4">
    <source>
        <dbReference type="ARBA" id="ARBA00022679"/>
    </source>
</evidence>
<reference evidence="13" key="1">
    <citation type="submission" date="2018-05" db="EMBL/GenBank/DDBJ databases">
        <title>Complete Genome Sequence of Methylobacterium sp. 17SD2-17.</title>
        <authorList>
            <person name="Srinivasan S."/>
        </authorList>
    </citation>
    <scope>NUCLEOTIDE SEQUENCE [LARGE SCALE GENOMIC DNA]</scope>
    <source>
        <strain evidence="13">17SD2-17</strain>
    </source>
</reference>
<evidence type="ECO:0000256" key="6">
    <source>
        <dbReference type="ARBA" id="ARBA00022960"/>
    </source>
</evidence>
<keyword evidence="8 9" id="KW-0961">Cell wall biogenesis/degradation</keyword>
<dbReference type="Pfam" id="PF03734">
    <property type="entry name" value="YkuD"/>
    <property type="match status" value="1"/>
</dbReference>
<dbReference type="GO" id="GO:0008360">
    <property type="term" value="P:regulation of cell shape"/>
    <property type="evidence" value="ECO:0007669"/>
    <property type="project" value="UniProtKB-UniRule"/>
</dbReference>
<dbReference type="GO" id="GO:0018104">
    <property type="term" value="P:peptidoglycan-protein cross-linking"/>
    <property type="evidence" value="ECO:0007669"/>
    <property type="project" value="TreeGrafter"/>
</dbReference>
<keyword evidence="4" id="KW-0808">Transferase</keyword>
<evidence type="ECO:0000256" key="9">
    <source>
        <dbReference type="PROSITE-ProRule" id="PRU01373"/>
    </source>
</evidence>
<dbReference type="GO" id="GO:0016757">
    <property type="term" value="F:glycosyltransferase activity"/>
    <property type="evidence" value="ECO:0007669"/>
    <property type="project" value="UniProtKB-KW"/>
</dbReference>
<dbReference type="RefSeq" id="WP_109892152.1">
    <property type="nucleotide sequence ID" value="NZ_CP029550.1"/>
</dbReference>
<dbReference type="CDD" id="cd16913">
    <property type="entry name" value="YkuD_like"/>
    <property type="match status" value="1"/>
</dbReference>
<evidence type="ECO:0000256" key="10">
    <source>
        <dbReference type="SAM" id="SignalP"/>
    </source>
</evidence>
<dbReference type="UniPathway" id="UPA00219"/>
<evidence type="ECO:0000256" key="5">
    <source>
        <dbReference type="ARBA" id="ARBA00022801"/>
    </source>
</evidence>
<dbReference type="OrthoDB" id="9813664at2"/>
<evidence type="ECO:0000313" key="13">
    <source>
        <dbReference type="Proteomes" id="UP000245926"/>
    </source>
</evidence>
<keyword evidence="7 9" id="KW-0573">Peptidoglycan synthesis</keyword>
<dbReference type="AlphaFoldDB" id="A0A2U8W8A2"/>